<protein>
    <submittedName>
        <fullName evidence="1">Uncharacterized protein</fullName>
    </submittedName>
</protein>
<gene>
    <name evidence="1" type="ORF">E2C01_070805</name>
</gene>
<organism evidence="1 2">
    <name type="scientific">Portunus trituberculatus</name>
    <name type="common">Swimming crab</name>
    <name type="synonym">Neptunus trituberculatus</name>
    <dbReference type="NCBI Taxonomy" id="210409"/>
    <lineage>
        <taxon>Eukaryota</taxon>
        <taxon>Metazoa</taxon>
        <taxon>Ecdysozoa</taxon>
        <taxon>Arthropoda</taxon>
        <taxon>Crustacea</taxon>
        <taxon>Multicrustacea</taxon>
        <taxon>Malacostraca</taxon>
        <taxon>Eumalacostraca</taxon>
        <taxon>Eucarida</taxon>
        <taxon>Decapoda</taxon>
        <taxon>Pleocyemata</taxon>
        <taxon>Brachyura</taxon>
        <taxon>Eubrachyura</taxon>
        <taxon>Portunoidea</taxon>
        <taxon>Portunidae</taxon>
        <taxon>Portuninae</taxon>
        <taxon>Portunus</taxon>
    </lineage>
</organism>
<reference evidence="1 2" key="1">
    <citation type="submission" date="2019-05" db="EMBL/GenBank/DDBJ databases">
        <title>Another draft genome of Portunus trituberculatus and its Hox gene families provides insights of decapod evolution.</title>
        <authorList>
            <person name="Jeong J.-H."/>
            <person name="Song I."/>
            <person name="Kim S."/>
            <person name="Choi T."/>
            <person name="Kim D."/>
            <person name="Ryu S."/>
            <person name="Kim W."/>
        </authorList>
    </citation>
    <scope>NUCLEOTIDE SEQUENCE [LARGE SCALE GENOMIC DNA]</scope>
    <source>
        <tissue evidence="1">Muscle</tissue>
    </source>
</reference>
<dbReference type="AlphaFoldDB" id="A0A5B7I2M0"/>
<dbReference type="EMBL" id="VSRR010043259">
    <property type="protein sequence ID" value="MPC76395.1"/>
    <property type="molecule type" value="Genomic_DNA"/>
</dbReference>
<evidence type="ECO:0000313" key="2">
    <source>
        <dbReference type="Proteomes" id="UP000324222"/>
    </source>
</evidence>
<evidence type="ECO:0000313" key="1">
    <source>
        <dbReference type="EMBL" id="MPC76395.1"/>
    </source>
</evidence>
<proteinExistence type="predicted"/>
<keyword evidence="2" id="KW-1185">Reference proteome</keyword>
<dbReference type="Proteomes" id="UP000324222">
    <property type="component" value="Unassembled WGS sequence"/>
</dbReference>
<accession>A0A5B7I2M0</accession>
<comment type="caution">
    <text evidence="1">The sequence shown here is derived from an EMBL/GenBank/DDBJ whole genome shotgun (WGS) entry which is preliminary data.</text>
</comment>
<name>A0A5B7I2M0_PORTR</name>
<sequence>MVWLLSVPKLLQDLWAWGKVSIRSFLYFPSDAFWEGKRSQGHMIFAVSRLAFRPPEGYSS</sequence>